<protein>
    <submittedName>
        <fullName evidence="3">DUF2157 domain-containing protein</fullName>
    </submittedName>
</protein>
<sequence>MATPAVPLDTLLSRWVADGLVSAEQAAAIRDAEPGAAVVATQPSVVGPVGPEATAPGHSLLVEALGYLGGVVILVAAGLVTARFWDDLSGGGRVAIGALATALLVGAGLRVPRGPGDVLDDPGRRLCAVLLGMGVAGTAVTLGLAANELLDLTGEPAALLTAGGAALVAGGLAWRRPSVVQQVATVVPLMVSGGVLASLLGAGTFGVGLAIWLVGPAWYALGTLGLFGPRRADAPLAATVCVAGAVVATPTDAGIVLGLGTTAAVVALALVRRDLLLLGVGAVAAFLVLPPAVGTWFPGSVAAPVALLVVGFGLVAVALTMARTSRHPR</sequence>
<feature type="transmembrane region" description="Helical" evidence="1">
    <location>
        <begin position="157"/>
        <end position="174"/>
    </location>
</feature>
<dbReference type="Proteomes" id="UP000683575">
    <property type="component" value="Chromosome"/>
</dbReference>
<evidence type="ECO:0000313" key="3">
    <source>
        <dbReference type="EMBL" id="QWZ07875.1"/>
    </source>
</evidence>
<dbReference type="EMBL" id="CP077062">
    <property type="protein sequence ID" value="QWZ07875.1"/>
    <property type="molecule type" value="Genomic_DNA"/>
</dbReference>
<dbReference type="InterPro" id="IPR018677">
    <property type="entry name" value="DUF2157"/>
</dbReference>
<keyword evidence="1" id="KW-1133">Transmembrane helix</keyword>
<organism evidence="3 4">
    <name type="scientific">Nocardioides panacis</name>
    <dbReference type="NCBI Taxonomy" id="2849501"/>
    <lineage>
        <taxon>Bacteria</taxon>
        <taxon>Bacillati</taxon>
        <taxon>Actinomycetota</taxon>
        <taxon>Actinomycetes</taxon>
        <taxon>Propionibacteriales</taxon>
        <taxon>Nocardioidaceae</taxon>
        <taxon>Nocardioides</taxon>
    </lineage>
</organism>
<feature type="transmembrane region" description="Helical" evidence="1">
    <location>
        <begin position="275"/>
        <end position="297"/>
    </location>
</feature>
<feature type="transmembrane region" description="Helical" evidence="1">
    <location>
        <begin position="303"/>
        <end position="322"/>
    </location>
</feature>
<dbReference type="KEGG" id="nps:KRR39_21265"/>
<keyword evidence="1" id="KW-0472">Membrane</keyword>
<dbReference type="AlphaFoldDB" id="A0A975SYR1"/>
<feature type="transmembrane region" description="Helical" evidence="1">
    <location>
        <begin position="235"/>
        <end position="268"/>
    </location>
</feature>
<accession>A0A975SYR1</accession>
<evidence type="ECO:0000256" key="1">
    <source>
        <dbReference type="SAM" id="Phobius"/>
    </source>
</evidence>
<evidence type="ECO:0000259" key="2">
    <source>
        <dbReference type="Pfam" id="PF09925"/>
    </source>
</evidence>
<feature type="transmembrane region" description="Helical" evidence="1">
    <location>
        <begin position="91"/>
        <end position="111"/>
    </location>
</feature>
<reference evidence="3" key="1">
    <citation type="submission" date="2021-06" db="EMBL/GenBank/DDBJ databases">
        <title>Complete genome sequence of Nocardioides sp. G188.</title>
        <authorList>
            <person name="Im W.-T."/>
        </authorList>
    </citation>
    <scope>NUCLEOTIDE SEQUENCE</scope>
    <source>
        <strain evidence="3">G188</strain>
    </source>
</reference>
<evidence type="ECO:0000313" key="4">
    <source>
        <dbReference type="Proteomes" id="UP000683575"/>
    </source>
</evidence>
<feature type="transmembrane region" description="Helical" evidence="1">
    <location>
        <begin position="186"/>
        <end position="215"/>
    </location>
</feature>
<dbReference type="Pfam" id="PF09925">
    <property type="entry name" value="DUF2157"/>
    <property type="match status" value="1"/>
</dbReference>
<dbReference type="RefSeq" id="WP_216939385.1">
    <property type="nucleotide sequence ID" value="NZ_CP077062.1"/>
</dbReference>
<keyword evidence="1" id="KW-0812">Transmembrane</keyword>
<name>A0A975SYR1_9ACTN</name>
<gene>
    <name evidence="3" type="ORF">KRR39_21265</name>
</gene>
<keyword evidence="4" id="KW-1185">Reference proteome</keyword>
<feature type="transmembrane region" description="Helical" evidence="1">
    <location>
        <begin position="123"/>
        <end position="145"/>
    </location>
</feature>
<feature type="transmembrane region" description="Helical" evidence="1">
    <location>
        <begin position="64"/>
        <end position="85"/>
    </location>
</feature>
<feature type="domain" description="DUF2157" evidence="2">
    <location>
        <begin position="14"/>
        <end position="175"/>
    </location>
</feature>
<proteinExistence type="predicted"/>